<feature type="signal peptide" evidence="11">
    <location>
        <begin position="1"/>
        <end position="28"/>
    </location>
</feature>
<dbReference type="EC" id="3.2.1.51" evidence="6"/>
<feature type="domain" description="Alpha-L-fucosidase C-terminal" evidence="13">
    <location>
        <begin position="395"/>
        <end position="483"/>
    </location>
</feature>
<evidence type="ECO:0000256" key="2">
    <source>
        <dbReference type="ARBA" id="ARBA00000419"/>
    </source>
</evidence>
<evidence type="ECO:0000256" key="4">
    <source>
        <dbReference type="ARBA" id="ARBA00007951"/>
    </source>
</evidence>
<dbReference type="PANTHER" id="PTHR10030">
    <property type="entry name" value="ALPHA-L-FUCOSIDASE"/>
    <property type="match status" value="1"/>
</dbReference>
<keyword evidence="8" id="KW-0378">Hydrolase</keyword>
<evidence type="ECO:0000313" key="15">
    <source>
        <dbReference type="Proteomes" id="UP001233172"/>
    </source>
</evidence>
<dbReference type="SMART" id="SM00812">
    <property type="entry name" value="Alpha_L_fucos"/>
    <property type="match status" value="1"/>
</dbReference>
<evidence type="ECO:0000256" key="6">
    <source>
        <dbReference type="ARBA" id="ARBA00012662"/>
    </source>
</evidence>
<dbReference type="InterPro" id="IPR013780">
    <property type="entry name" value="Glyco_hydro_b"/>
</dbReference>
<comment type="catalytic activity">
    <reaction evidence="2">
        <text>a neolactoside IV(2)-alpha-Fuc-nLc4Cer(d18:0) + H2O = a neolactoside nLc4Cer(d18:0) + L-fucose</text>
        <dbReference type="Rhea" id="RHEA:49308"/>
        <dbReference type="ChEBI" id="CHEBI:2181"/>
        <dbReference type="ChEBI" id="CHEBI:15377"/>
        <dbReference type="ChEBI" id="CHEBI:91119"/>
        <dbReference type="ChEBI" id="CHEBI:91121"/>
    </reaction>
    <physiologicalReaction direction="left-to-right" evidence="2">
        <dbReference type="Rhea" id="RHEA:49309"/>
    </physiologicalReaction>
</comment>
<dbReference type="EMBL" id="JASAOG010000169">
    <property type="protein sequence ID" value="KAK0046207.1"/>
    <property type="molecule type" value="Genomic_DNA"/>
</dbReference>
<dbReference type="SUPFAM" id="SSF51445">
    <property type="entry name" value="(Trans)glycosidases"/>
    <property type="match status" value="1"/>
</dbReference>
<evidence type="ECO:0000256" key="7">
    <source>
        <dbReference type="ARBA" id="ARBA00022729"/>
    </source>
</evidence>
<name>A0AAD8B2A7_BIOPF</name>
<comment type="similarity">
    <text evidence="4">Belongs to the glycosyl hydrolase 29 family.</text>
</comment>
<dbReference type="InterPro" id="IPR017853">
    <property type="entry name" value="GH"/>
</dbReference>
<comment type="catalytic activity">
    <reaction evidence="1">
        <text>a neolactoside IV(2)-alpha-Fuc-nLc4Cer(d18:1(4E)) + H2O = a neolactoside nLc4Cer(d18:1(4E)) + L-fucose</text>
        <dbReference type="Rhea" id="RHEA:48224"/>
        <dbReference type="ChEBI" id="CHEBI:2181"/>
        <dbReference type="ChEBI" id="CHEBI:15377"/>
        <dbReference type="ChEBI" id="CHEBI:17006"/>
        <dbReference type="ChEBI" id="CHEBI:28691"/>
    </reaction>
    <physiologicalReaction direction="left-to-right" evidence="1">
        <dbReference type="Rhea" id="RHEA:48225"/>
    </physiologicalReaction>
</comment>
<dbReference type="InterPro" id="IPR057739">
    <property type="entry name" value="Glyco_hydro_29_N"/>
</dbReference>
<evidence type="ECO:0000256" key="11">
    <source>
        <dbReference type="SAM" id="SignalP"/>
    </source>
</evidence>
<keyword evidence="7 11" id="KW-0732">Signal</keyword>
<reference evidence="14" key="2">
    <citation type="submission" date="2023-04" db="EMBL/GenBank/DDBJ databases">
        <authorList>
            <person name="Bu L."/>
            <person name="Lu L."/>
            <person name="Laidemitt M.R."/>
            <person name="Zhang S.M."/>
            <person name="Mutuku M."/>
            <person name="Mkoji G."/>
            <person name="Steinauer M."/>
            <person name="Loker E.S."/>
        </authorList>
    </citation>
    <scope>NUCLEOTIDE SEQUENCE</scope>
    <source>
        <strain evidence="14">KasaAsao</strain>
        <tissue evidence="14">Whole Snail</tissue>
    </source>
</reference>
<evidence type="ECO:0000256" key="3">
    <source>
        <dbReference type="ARBA" id="ARBA00004071"/>
    </source>
</evidence>
<comment type="subunit">
    <text evidence="5">Homotetramer.</text>
</comment>
<dbReference type="GO" id="GO:0006004">
    <property type="term" value="P:fucose metabolic process"/>
    <property type="evidence" value="ECO:0007669"/>
    <property type="project" value="InterPro"/>
</dbReference>
<dbReference type="AlphaFoldDB" id="A0AAD8B2A7"/>
<dbReference type="PRINTS" id="PR00741">
    <property type="entry name" value="GLHYDRLASE29"/>
</dbReference>
<dbReference type="FunFam" id="2.60.40.1180:FF:000013">
    <property type="entry name" value="Alpha-L-fucosidase"/>
    <property type="match status" value="1"/>
</dbReference>
<dbReference type="FunFam" id="3.20.20.80:FF:000027">
    <property type="entry name" value="Alpha-L-fucosidase"/>
    <property type="match status" value="1"/>
</dbReference>
<dbReference type="InterPro" id="IPR000933">
    <property type="entry name" value="Glyco_hydro_29"/>
</dbReference>
<dbReference type="Gene3D" id="2.60.40.1180">
    <property type="entry name" value="Golgi alpha-mannosidase II"/>
    <property type="match status" value="1"/>
</dbReference>
<sequence>MTMSLNLKLFIIIIDLLIIIVSLKSTCADRNGNSAWPNHASDSDHGNYYEKRYEPNWKSIDSRPIPQWYDDAKIGIFLHWGVFSVPSYAGAWFWYWWQGPEPRPEIIEFMKKNYPPGFTYADFAPMFTAEFYNPDVWADIFKSSGAKYIVLTTKHHEGFCNWPTNHSFNWNAMDVGPKRDLVGDLAVAVRKRGLRFGAYHSLFEWFHPLYLQDKANNFTTQNFVRIKTLPELYELINTYKPDIIWSDGPDGPDTYWNATQFIAWLYNESPVKDEVVTNDRWGNNGIMCHHGGYYTCDDHYNPKSLQKHKFEDPTTMDKKGWEYRRDLELSDIQTMEEVVALIAQVVSCGGNLLINVGPTKEGTIVPIFEERLRQMGEWLAVNGEAIYASKPWSHQNDSYNPDVWYTSKKAENGYDVFAIVLKWPTTSKLLLADPVPSEDTVITLLGTSIPFKWAHSAYGLEINVPAIPVNKMPCKWAWTFKLTKITN</sequence>
<feature type="domain" description="Glycoside hydrolase family 29 N-terminal" evidence="12">
    <location>
        <begin position="50"/>
        <end position="384"/>
    </location>
</feature>
<evidence type="ECO:0000256" key="9">
    <source>
        <dbReference type="ARBA" id="ARBA00023180"/>
    </source>
</evidence>
<evidence type="ECO:0000256" key="5">
    <source>
        <dbReference type="ARBA" id="ARBA00011881"/>
    </source>
</evidence>
<proteinExistence type="inferred from homology"/>
<evidence type="ECO:0000256" key="8">
    <source>
        <dbReference type="ARBA" id="ARBA00022801"/>
    </source>
</evidence>
<dbReference type="PANTHER" id="PTHR10030:SF37">
    <property type="entry name" value="ALPHA-L-FUCOSIDASE-RELATED"/>
    <property type="match status" value="1"/>
</dbReference>
<evidence type="ECO:0000259" key="13">
    <source>
        <dbReference type="Pfam" id="PF16757"/>
    </source>
</evidence>
<keyword evidence="10" id="KW-0326">Glycosidase</keyword>
<keyword evidence="9" id="KW-0325">Glycoprotein</keyword>
<accession>A0AAD8B2A7</accession>
<dbReference type="GO" id="GO:0004560">
    <property type="term" value="F:alpha-L-fucosidase activity"/>
    <property type="evidence" value="ECO:0007669"/>
    <property type="project" value="UniProtKB-EC"/>
</dbReference>
<protein>
    <recommendedName>
        <fullName evidence="6">alpha-L-fucosidase</fullName>
        <ecNumber evidence="6">3.2.1.51</ecNumber>
    </recommendedName>
</protein>
<evidence type="ECO:0000256" key="10">
    <source>
        <dbReference type="ARBA" id="ARBA00023295"/>
    </source>
</evidence>
<gene>
    <name evidence="14" type="ORF">Bpfe_024394</name>
</gene>
<dbReference type="GO" id="GO:0016139">
    <property type="term" value="P:glycoside catabolic process"/>
    <property type="evidence" value="ECO:0007669"/>
    <property type="project" value="TreeGrafter"/>
</dbReference>
<dbReference type="InterPro" id="IPR016286">
    <property type="entry name" value="FUC_metazoa-typ"/>
</dbReference>
<dbReference type="Gene3D" id="3.20.20.80">
    <property type="entry name" value="Glycosidases"/>
    <property type="match status" value="1"/>
</dbReference>
<comment type="caution">
    <text evidence="14">The sequence shown here is derived from an EMBL/GenBank/DDBJ whole genome shotgun (WGS) entry which is preliminary data.</text>
</comment>
<dbReference type="Pfam" id="PF16757">
    <property type="entry name" value="Fucosidase_C"/>
    <property type="match status" value="1"/>
</dbReference>
<comment type="function">
    <text evidence="3">Alpha-L-fucosidase is responsible for hydrolyzing the alpha-1,6-linked fucose joined to the reducing-end N-acetylglucosamine of the carbohydrate moieties of glycoproteins.</text>
</comment>
<organism evidence="14 15">
    <name type="scientific">Biomphalaria pfeifferi</name>
    <name type="common">Bloodfluke planorb</name>
    <name type="synonym">Freshwater snail</name>
    <dbReference type="NCBI Taxonomy" id="112525"/>
    <lineage>
        <taxon>Eukaryota</taxon>
        <taxon>Metazoa</taxon>
        <taxon>Spiralia</taxon>
        <taxon>Lophotrochozoa</taxon>
        <taxon>Mollusca</taxon>
        <taxon>Gastropoda</taxon>
        <taxon>Heterobranchia</taxon>
        <taxon>Euthyneura</taxon>
        <taxon>Panpulmonata</taxon>
        <taxon>Hygrophila</taxon>
        <taxon>Lymnaeoidea</taxon>
        <taxon>Planorbidae</taxon>
        <taxon>Biomphalaria</taxon>
    </lineage>
</organism>
<dbReference type="Proteomes" id="UP001233172">
    <property type="component" value="Unassembled WGS sequence"/>
</dbReference>
<feature type="chain" id="PRO_5041946940" description="alpha-L-fucosidase" evidence="11">
    <location>
        <begin position="29"/>
        <end position="487"/>
    </location>
</feature>
<dbReference type="Pfam" id="PF01120">
    <property type="entry name" value="Alpha_L_fucos"/>
    <property type="match status" value="1"/>
</dbReference>
<dbReference type="GO" id="GO:0005764">
    <property type="term" value="C:lysosome"/>
    <property type="evidence" value="ECO:0007669"/>
    <property type="project" value="TreeGrafter"/>
</dbReference>
<evidence type="ECO:0000256" key="1">
    <source>
        <dbReference type="ARBA" id="ARBA00000321"/>
    </source>
</evidence>
<evidence type="ECO:0000259" key="12">
    <source>
        <dbReference type="Pfam" id="PF01120"/>
    </source>
</evidence>
<keyword evidence="15" id="KW-1185">Reference proteome</keyword>
<evidence type="ECO:0000313" key="14">
    <source>
        <dbReference type="EMBL" id="KAK0046207.1"/>
    </source>
</evidence>
<reference evidence="14" key="1">
    <citation type="journal article" date="2023" name="PLoS Negl. Trop. Dis.">
        <title>A genome sequence for Biomphalaria pfeifferi, the major vector snail for the human-infecting parasite Schistosoma mansoni.</title>
        <authorList>
            <person name="Bu L."/>
            <person name="Lu L."/>
            <person name="Laidemitt M.R."/>
            <person name="Zhang S.M."/>
            <person name="Mutuku M."/>
            <person name="Mkoji G."/>
            <person name="Steinauer M."/>
            <person name="Loker E.S."/>
        </authorList>
    </citation>
    <scope>NUCLEOTIDE SEQUENCE</scope>
    <source>
        <strain evidence="14">KasaAsao</strain>
    </source>
</reference>
<dbReference type="InterPro" id="IPR031919">
    <property type="entry name" value="Fucosidase_C"/>
</dbReference>